<sequence length="66" mass="6925">GKATHSTVPNSLYAFLALSGGFLALLLPETRGLDLPDTLQEGEDLGETTNNSGKDITNIEVIPLKG</sequence>
<comment type="caution">
    <text evidence="2">The sequence shown here is derived from an EMBL/GenBank/DDBJ whole genome shotgun (WGS) entry which is preliminary data.</text>
</comment>
<dbReference type="OrthoDB" id="3936150at2759"/>
<keyword evidence="1" id="KW-1133">Transmembrane helix</keyword>
<name>A0A8X6HZ93_TRICU</name>
<dbReference type="Proteomes" id="UP000887116">
    <property type="component" value="Unassembled WGS sequence"/>
</dbReference>
<protein>
    <submittedName>
        <fullName evidence="2">Uncharacterized protein</fullName>
    </submittedName>
</protein>
<evidence type="ECO:0000256" key="1">
    <source>
        <dbReference type="SAM" id="Phobius"/>
    </source>
</evidence>
<feature type="non-terminal residue" evidence="2">
    <location>
        <position position="66"/>
    </location>
</feature>
<gene>
    <name evidence="2" type="ORF">TNCT_623731</name>
</gene>
<dbReference type="AlphaFoldDB" id="A0A8X6HZ93"/>
<keyword evidence="3" id="KW-1185">Reference proteome</keyword>
<accession>A0A8X6HZ93</accession>
<evidence type="ECO:0000313" key="3">
    <source>
        <dbReference type="Proteomes" id="UP000887116"/>
    </source>
</evidence>
<keyword evidence="1" id="KW-0472">Membrane</keyword>
<dbReference type="EMBL" id="BMAO01002918">
    <property type="protein sequence ID" value="GFQ84362.1"/>
    <property type="molecule type" value="Genomic_DNA"/>
</dbReference>
<proteinExistence type="predicted"/>
<feature type="transmembrane region" description="Helical" evidence="1">
    <location>
        <begin position="12"/>
        <end position="28"/>
    </location>
</feature>
<keyword evidence="1" id="KW-0812">Transmembrane</keyword>
<organism evidence="2 3">
    <name type="scientific">Trichonephila clavata</name>
    <name type="common">Joro spider</name>
    <name type="synonym">Nephila clavata</name>
    <dbReference type="NCBI Taxonomy" id="2740835"/>
    <lineage>
        <taxon>Eukaryota</taxon>
        <taxon>Metazoa</taxon>
        <taxon>Ecdysozoa</taxon>
        <taxon>Arthropoda</taxon>
        <taxon>Chelicerata</taxon>
        <taxon>Arachnida</taxon>
        <taxon>Araneae</taxon>
        <taxon>Araneomorphae</taxon>
        <taxon>Entelegynae</taxon>
        <taxon>Araneoidea</taxon>
        <taxon>Nephilidae</taxon>
        <taxon>Trichonephila</taxon>
    </lineage>
</organism>
<reference evidence="2" key="1">
    <citation type="submission" date="2020-07" db="EMBL/GenBank/DDBJ databases">
        <title>Multicomponent nature underlies the extraordinary mechanical properties of spider dragline silk.</title>
        <authorList>
            <person name="Kono N."/>
            <person name="Nakamura H."/>
            <person name="Mori M."/>
            <person name="Yoshida Y."/>
            <person name="Ohtoshi R."/>
            <person name="Malay A.D."/>
            <person name="Moran D.A.P."/>
            <person name="Tomita M."/>
            <person name="Numata K."/>
            <person name="Arakawa K."/>
        </authorList>
    </citation>
    <scope>NUCLEOTIDE SEQUENCE</scope>
</reference>
<evidence type="ECO:0000313" key="2">
    <source>
        <dbReference type="EMBL" id="GFQ84362.1"/>
    </source>
</evidence>